<reference evidence="2" key="1">
    <citation type="submission" date="2022-11" db="UniProtKB">
        <authorList>
            <consortium name="WormBaseParasite"/>
        </authorList>
    </citation>
    <scope>IDENTIFICATION</scope>
</reference>
<keyword evidence="1" id="KW-1185">Reference proteome</keyword>
<protein>
    <submittedName>
        <fullName evidence="2">Uncharacterized protein</fullName>
    </submittedName>
</protein>
<organism evidence="1 2">
    <name type="scientific">Panagrolaimus superbus</name>
    <dbReference type="NCBI Taxonomy" id="310955"/>
    <lineage>
        <taxon>Eukaryota</taxon>
        <taxon>Metazoa</taxon>
        <taxon>Ecdysozoa</taxon>
        <taxon>Nematoda</taxon>
        <taxon>Chromadorea</taxon>
        <taxon>Rhabditida</taxon>
        <taxon>Tylenchina</taxon>
        <taxon>Panagrolaimomorpha</taxon>
        <taxon>Panagrolaimoidea</taxon>
        <taxon>Panagrolaimidae</taxon>
        <taxon>Panagrolaimus</taxon>
    </lineage>
</organism>
<sequence>MPLIKNKVEHKLKSFINAKTVCEFANKSLEYKAEILLGFCINFVSECIKNGKSFDGTLTNLNSEVKALVFNNLFPQVKIS</sequence>
<dbReference type="WBParaSite" id="PSU_v2.g6199.t1">
    <property type="protein sequence ID" value="PSU_v2.g6199.t1"/>
    <property type="gene ID" value="PSU_v2.g6199"/>
</dbReference>
<evidence type="ECO:0000313" key="2">
    <source>
        <dbReference type="WBParaSite" id="PSU_v2.g6199.t1"/>
    </source>
</evidence>
<dbReference type="Proteomes" id="UP000887577">
    <property type="component" value="Unplaced"/>
</dbReference>
<accession>A0A914Z7H8</accession>
<proteinExistence type="predicted"/>
<name>A0A914Z7H8_9BILA</name>
<dbReference type="AlphaFoldDB" id="A0A914Z7H8"/>
<evidence type="ECO:0000313" key="1">
    <source>
        <dbReference type="Proteomes" id="UP000887577"/>
    </source>
</evidence>